<accession>A0AAN9JB19</accession>
<organism evidence="1 2">
    <name type="scientific">Clitoria ternatea</name>
    <name type="common">Butterfly pea</name>
    <dbReference type="NCBI Taxonomy" id="43366"/>
    <lineage>
        <taxon>Eukaryota</taxon>
        <taxon>Viridiplantae</taxon>
        <taxon>Streptophyta</taxon>
        <taxon>Embryophyta</taxon>
        <taxon>Tracheophyta</taxon>
        <taxon>Spermatophyta</taxon>
        <taxon>Magnoliopsida</taxon>
        <taxon>eudicotyledons</taxon>
        <taxon>Gunneridae</taxon>
        <taxon>Pentapetalae</taxon>
        <taxon>rosids</taxon>
        <taxon>fabids</taxon>
        <taxon>Fabales</taxon>
        <taxon>Fabaceae</taxon>
        <taxon>Papilionoideae</taxon>
        <taxon>50 kb inversion clade</taxon>
        <taxon>NPAAA clade</taxon>
        <taxon>indigoferoid/millettioid clade</taxon>
        <taxon>Phaseoleae</taxon>
        <taxon>Clitoria</taxon>
    </lineage>
</organism>
<reference evidence="1 2" key="1">
    <citation type="submission" date="2024-01" db="EMBL/GenBank/DDBJ databases">
        <title>The genomes of 5 underutilized Papilionoideae crops provide insights into root nodulation and disease resistance.</title>
        <authorList>
            <person name="Yuan L."/>
        </authorList>
    </citation>
    <scope>NUCLEOTIDE SEQUENCE [LARGE SCALE GENOMIC DNA]</scope>
    <source>
        <strain evidence="1">LY-2023</strain>
        <tissue evidence="1">Leaf</tissue>
    </source>
</reference>
<protein>
    <submittedName>
        <fullName evidence="1">Uncharacterized protein</fullName>
    </submittedName>
</protein>
<name>A0AAN9JB19_CLITE</name>
<dbReference type="Proteomes" id="UP001359559">
    <property type="component" value="Unassembled WGS sequence"/>
</dbReference>
<dbReference type="EMBL" id="JAYKXN010000004">
    <property type="protein sequence ID" value="KAK7294841.1"/>
    <property type="molecule type" value="Genomic_DNA"/>
</dbReference>
<keyword evidence="2" id="KW-1185">Reference proteome</keyword>
<evidence type="ECO:0000313" key="1">
    <source>
        <dbReference type="EMBL" id="KAK7294841.1"/>
    </source>
</evidence>
<dbReference type="AlphaFoldDB" id="A0AAN9JB19"/>
<gene>
    <name evidence="1" type="ORF">RJT34_17738</name>
</gene>
<sequence>MLSFNYRFLRCYISEVAISCSDGVRVSTKSPYFSSNVKTTKHTHTHTFSSLPFIDSPISIAIRNHKTPSQVCLSLNAWLVGS</sequence>
<proteinExistence type="predicted"/>
<comment type="caution">
    <text evidence="1">The sequence shown here is derived from an EMBL/GenBank/DDBJ whole genome shotgun (WGS) entry which is preliminary data.</text>
</comment>
<evidence type="ECO:0000313" key="2">
    <source>
        <dbReference type="Proteomes" id="UP001359559"/>
    </source>
</evidence>